<reference evidence="1 2" key="1">
    <citation type="journal article" date="2024" name="Int. J. Mol. Sci.">
        <title>Exploration of Alicyclobacillus spp. Genome in Search of Antibiotic Resistance.</title>
        <authorList>
            <person name="Bucka-Kolendo J."/>
            <person name="Kiousi D.E."/>
            <person name="Dekowska A."/>
            <person name="Mikolajczuk-Szczyrba A."/>
            <person name="Karadedos D.M."/>
            <person name="Michael P."/>
            <person name="Galanis A."/>
            <person name="Sokolowska B."/>
        </authorList>
    </citation>
    <scope>NUCLEOTIDE SEQUENCE [LARGE SCALE GENOMIC DNA]</scope>
    <source>
        <strain evidence="1 2">KKP 3000</strain>
    </source>
</reference>
<organism evidence="1 2">
    <name type="scientific">Alicyclobacillus fastidiosus</name>
    <dbReference type="NCBI Taxonomy" id="392011"/>
    <lineage>
        <taxon>Bacteria</taxon>
        <taxon>Bacillati</taxon>
        <taxon>Bacillota</taxon>
        <taxon>Bacilli</taxon>
        <taxon>Bacillales</taxon>
        <taxon>Alicyclobacillaceae</taxon>
        <taxon>Alicyclobacillus</taxon>
    </lineage>
</organism>
<sequence>MELFKSKRSRWGIGLVTSLTLTVFAPIVAHAYTYTYAVNLGPYGWSINTSNPYKTLHSFHDTGNTSGANDHVHFWGYQETSSNPSASNPQIIYALANENLSASSPPSIEIDGSYYSDVPNDAIGGDYWSVQPGYYDFIVDDGGTAPSTGSTYLSYDAEN</sequence>
<dbReference type="RefSeq" id="WP_368781046.1">
    <property type="nucleotide sequence ID" value="NZ_CP162942.1"/>
</dbReference>
<dbReference type="EMBL" id="JBDXSU010000043">
    <property type="protein sequence ID" value="MFB5193156.1"/>
    <property type="molecule type" value="Genomic_DNA"/>
</dbReference>
<comment type="caution">
    <text evidence="1">The sequence shown here is derived from an EMBL/GenBank/DDBJ whole genome shotgun (WGS) entry which is preliminary data.</text>
</comment>
<protein>
    <recommendedName>
        <fullName evidence="3">YHYH domain-containing protein</fullName>
    </recommendedName>
</protein>
<evidence type="ECO:0008006" key="3">
    <source>
        <dbReference type="Google" id="ProtNLM"/>
    </source>
</evidence>
<name>A0ABV5AM02_9BACL</name>
<evidence type="ECO:0000313" key="1">
    <source>
        <dbReference type="EMBL" id="MFB5193156.1"/>
    </source>
</evidence>
<gene>
    <name evidence="1" type="ORF">KKP3000_003102</name>
</gene>
<dbReference type="Proteomes" id="UP001579974">
    <property type="component" value="Unassembled WGS sequence"/>
</dbReference>
<evidence type="ECO:0000313" key="2">
    <source>
        <dbReference type="Proteomes" id="UP001579974"/>
    </source>
</evidence>
<proteinExistence type="predicted"/>
<keyword evidence="2" id="KW-1185">Reference proteome</keyword>
<accession>A0ABV5AM02</accession>